<dbReference type="RefSeq" id="WP_112095452.1">
    <property type="nucleotide sequence ID" value="NZ_QMBP01000001.1"/>
</dbReference>
<evidence type="ECO:0000256" key="6">
    <source>
        <dbReference type="ARBA" id="ARBA00022989"/>
    </source>
</evidence>
<keyword evidence="12" id="KW-1185">Reference proteome</keyword>
<keyword evidence="8 9" id="KW-0472">Membrane</keyword>
<evidence type="ECO:0000256" key="3">
    <source>
        <dbReference type="ARBA" id="ARBA00022448"/>
    </source>
</evidence>
<dbReference type="GO" id="GO:0140359">
    <property type="term" value="F:ABC-type transporter activity"/>
    <property type="evidence" value="ECO:0007669"/>
    <property type="project" value="InterPro"/>
</dbReference>
<dbReference type="EMBL" id="QMBP01000001">
    <property type="protein sequence ID" value="RAZ92876.1"/>
    <property type="molecule type" value="Genomic_DNA"/>
</dbReference>
<evidence type="ECO:0000256" key="5">
    <source>
        <dbReference type="ARBA" id="ARBA00022692"/>
    </source>
</evidence>
<dbReference type="GO" id="GO:0015920">
    <property type="term" value="P:lipopolysaccharide transport"/>
    <property type="evidence" value="ECO:0007669"/>
    <property type="project" value="TreeGrafter"/>
</dbReference>
<evidence type="ECO:0000313" key="12">
    <source>
        <dbReference type="Proteomes" id="UP000251558"/>
    </source>
</evidence>
<protein>
    <submittedName>
        <fullName evidence="11">ABC transporter permease</fullName>
    </submittedName>
</protein>
<keyword evidence="7" id="KW-0762">Sugar transport</keyword>
<evidence type="ECO:0000256" key="8">
    <source>
        <dbReference type="ARBA" id="ARBA00023136"/>
    </source>
</evidence>
<dbReference type="Pfam" id="PF01061">
    <property type="entry name" value="ABC2_membrane"/>
    <property type="match status" value="1"/>
</dbReference>
<reference evidence="11 12" key="2">
    <citation type="submission" date="2018-07" db="EMBL/GenBank/DDBJ databases">
        <title>Diversity of Mesorhizobium strains in Brazil.</title>
        <authorList>
            <person name="Helene L.C.F."/>
            <person name="Dall'Agnol R."/>
            <person name="Delamuta J.R.M."/>
            <person name="Hungria M."/>
        </authorList>
    </citation>
    <scope>NUCLEOTIDE SEQUENCE [LARGE SCALE GENOMIC DNA]</scope>
    <source>
        <strain evidence="11 12">AC99b</strain>
    </source>
</reference>
<dbReference type="GO" id="GO:0005886">
    <property type="term" value="C:plasma membrane"/>
    <property type="evidence" value="ECO:0007669"/>
    <property type="project" value="UniProtKB-SubCell"/>
</dbReference>
<dbReference type="PANTHER" id="PTHR30413">
    <property type="entry name" value="INNER MEMBRANE TRANSPORT PERMEASE"/>
    <property type="match status" value="1"/>
</dbReference>
<evidence type="ECO:0000256" key="1">
    <source>
        <dbReference type="ARBA" id="ARBA00004651"/>
    </source>
</evidence>
<name>A0A330HWJ1_9HYPH</name>
<evidence type="ECO:0000256" key="4">
    <source>
        <dbReference type="ARBA" id="ARBA00022475"/>
    </source>
</evidence>
<dbReference type="Proteomes" id="UP000251558">
    <property type="component" value="Unassembled WGS sequence"/>
</dbReference>
<evidence type="ECO:0000259" key="10">
    <source>
        <dbReference type="Pfam" id="PF01061"/>
    </source>
</evidence>
<feature type="transmembrane region" description="Helical" evidence="9">
    <location>
        <begin position="121"/>
        <end position="138"/>
    </location>
</feature>
<comment type="similarity">
    <text evidence="2">Belongs to the ABC-2 integral membrane protein family.</text>
</comment>
<reference evidence="12" key="1">
    <citation type="submission" date="2018-06" db="EMBL/GenBank/DDBJ databases">
        <authorList>
            <person name="Helene L.C."/>
            <person name="Dall'Agnol R."/>
            <person name="Delamuta J.R."/>
            <person name="Hungria M."/>
        </authorList>
    </citation>
    <scope>NUCLEOTIDE SEQUENCE [LARGE SCALE GENOMIC DNA]</scope>
    <source>
        <strain evidence="12">AC99b</strain>
    </source>
</reference>
<proteinExistence type="inferred from homology"/>
<feature type="transmembrane region" description="Helical" evidence="9">
    <location>
        <begin position="45"/>
        <end position="68"/>
    </location>
</feature>
<dbReference type="InterPro" id="IPR013525">
    <property type="entry name" value="ABC2_TM"/>
</dbReference>
<sequence length="269" mass="30490">MLPTRTGFVADAFADIGAALRKHHLATTFSWQDVAQRYRRSRVGAFWLTINMGVLIGALGFVFGTLFRTPMHEYLPYICVSLIFWGFISTSINEGCTAFIGAEGIILQVRMPLFTHVLRTLYRNAIILGHNILIYPLVLLSVGRMPTWDVFLALPGFVILTLNLLWIMLILAVLCARYRDMTQVVQNMLQVILYLTPVMWMPKTLPEGISGLLLDLNPFYHLISVVRDPLLGNLPSATNWMACVGFAVVGWTAALLLFSRYRHRVPYWL</sequence>
<feature type="domain" description="ABC-2 type transporter transmembrane" evidence="10">
    <location>
        <begin position="28"/>
        <end position="228"/>
    </location>
</feature>
<keyword evidence="3" id="KW-0813">Transport</keyword>
<accession>A0A330HWJ1</accession>
<comment type="caution">
    <text evidence="11">The sequence shown here is derived from an EMBL/GenBank/DDBJ whole genome shotgun (WGS) entry which is preliminary data.</text>
</comment>
<evidence type="ECO:0000256" key="9">
    <source>
        <dbReference type="SAM" id="Phobius"/>
    </source>
</evidence>
<keyword evidence="5 9" id="KW-0812">Transmembrane</keyword>
<dbReference type="PANTHER" id="PTHR30413:SF10">
    <property type="entry name" value="CAPSULE POLYSACCHARIDE EXPORT INNER-MEMBRANE PROTEIN CTRC"/>
    <property type="match status" value="1"/>
</dbReference>
<keyword evidence="4" id="KW-1003">Cell membrane</keyword>
<feature type="transmembrane region" description="Helical" evidence="9">
    <location>
        <begin position="184"/>
        <end position="202"/>
    </location>
</feature>
<evidence type="ECO:0000256" key="2">
    <source>
        <dbReference type="ARBA" id="ARBA00007783"/>
    </source>
</evidence>
<gene>
    <name evidence="11" type="ORF">DPM33_03175</name>
</gene>
<keyword evidence="6 9" id="KW-1133">Transmembrane helix</keyword>
<evidence type="ECO:0000313" key="11">
    <source>
        <dbReference type="EMBL" id="RAZ92876.1"/>
    </source>
</evidence>
<keyword evidence="7" id="KW-0625">Polysaccharide transport</keyword>
<feature type="transmembrane region" description="Helical" evidence="9">
    <location>
        <begin position="150"/>
        <end position="172"/>
    </location>
</feature>
<dbReference type="OrthoDB" id="9796017at2"/>
<feature type="transmembrane region" description="Helical" evidence="9">
    <location>
        <begin position="237"/>
        <end position="258"/>
    </location>
</feature>
<organism evidence="11 12">
    <name type="scientific">Mesorhizobium hawassense</name>
    <dbReference type="NCBI Taxonomy" id="1209954"/>
    <lineage>
        <taxon>Bacteria</taxon>
        <taxon>Pseudomonadati</taxon>
        <taxon>Pseudomonadota</taxon>
        <taxon>Alphaproteobacteria</taxon>
        <taxon>Hyphomicrobiales</taxon>
        <taxon>Phyllobacteriaceae</taxon>
        <taxon>Mesorhizobium</taxon>
    </lineage>
</organism>
<evidence type="ECO:0000256" key="7">
    <source>
        <dbReference type="ARBA" id="ARBA00023047"/>
    </source>
</evidence>
<dbReference type="AlphaFoldDB" id="A0A330HWJ1"/>
<feature type="transmembrane region" description="Helical" evidence="9">
    <location>
        <begin position="74"/>
        <end position="100"/>
    </location>
</feature>
<dbReference type="GO" id="GO:0015774">
    <property type="term" value="P:polysaccharide transport"/>
    <property type="evidence" value="ECO:0007669"/>
    <property type="project" value="UniProtKB-KW"/>
</dbReference>
<comment type="subcellular location">
    <subcellularLocation>
        <location evidence="1">Cell membrane</location>
        <topology evidence="1">Multi-pass membrane protein</topology>
    </subcellularLocation>
</comment>